<protein>
    <submittedName>
        <fullName evidence="1">Uncharacterized protein</fullName>
    </submittedName>
</protein>
<comment type="caution">
    <text evidence="1">The sequence shown here is derived from an EMBL/GenBank/DDBJ whole genome shotgun (WGS) entry which is preliminary data.</text>
</comment>
<sequence length="111" mass="13378">SKLKNKKNIVNELIEQCGLNEEYFDTNKKRSCLEKFLSFYNTRNVDMKNLIIRRRSNDIFYKFWQILTYLKQLILQNKTTTVTMGIRGAFFKETYEDITKLTQPNKASHRR</sequence>
<evidence type="ECO:0000313" key="1">
    <source>
        <dbReference type="EMBL" id="EKD24986.1"/>
    </source>
</evidence>
<name>K1XID8_9BACT</name>
<feature type="non-terminal residue" evidence="1">
    <location>
        <position position="1"/>
    </location>
</feature>
<gene>
    <name evidence="1" type="ORF">ACD_80C00137G0001</name>
</gene>
<proteinExistence type="predicted"/>
<organism evidence="1">
    <name type="scientific">uncultured bacterium</name>
    <name type="common">gcode 4</name>
    <dbReference type="NCBI Taxonomy" id="1234023"/>
    <lineage>
        <taxon>Bacteria</taxon>
        <taxon>environmental samples</taxon>
    </lineage>
</organism>
<dbReference type="EMBL" id="AMFJ01036144">
    <property type="protein sequence ID" value="EKD24986.1"/>
    <property type="molecule type" value="Genomic_DNA"/>
</dbReference>
<dbReference type="AlphaFoldDB" id="K1XID8"/>
<reference evidence="1" key="1">
    <citation type="journal article" date="2012" name="Science">
        <title>Fermentation, hydrogen, and sulfur metabolism in multiple uncultivated bacterial phyla.</title>
        <authorList>
            <person name="Wrighton K.C."/>
            <person name="Thomas B.C."/>
            <person name="Sharon I."/>
            <person name="Miller C.S."/>
            <person name="Castelle C.J."/>
            <person name="VerBerkmoes N.C."/>
            <person name="Wilkins M.J."/>
            <person name="Hettich R.L."/>
            <person name="Lipton M.S."/>
            <person name="Williams K.H."/>
            <person name="Long P.E."/>
            <person name="Banfield J.F."/>
        </authorList>
    </citation>
    <scope>NUCLEOTIDE SEQUENCE [LARGE SCALE GENOMIC DNA]</scope>
</reference>
<accession>K1XID8</accession>